<protein>
    <recommendedName>
        <fullName evidence="4">Major facilitator superfamily (MFS) profile domain-containing protein</fullName>
    </recommendedName>
</protein>
<dbReference type="PANTHER" id="PTHR23520">
    <property type="entry name" value="TRANSPORTER, PUTATIVE (AFU_ORTHOLOGUE AFUA_3G04000)-RELATED"/>
    <property type="match status" value="1"/>
</dbReference>
<keyword evidence="3" id="KW-0472">Membrane</keyword>
<dbReference type="EMBL" id="JAPEUX010000007">
    <property type="protein sequence ID" value="KAJ4348094.1"/>
    <property type="molecule type" value="Genomic_DNA"/>
</dbReference>
<feature type="transmembrane region" description="Helical" evidence="3">
    <location>
        <begin position="200"/>
        <end position="219"/>
    </location>
</feature>
<dbReference type="GO" id="GO:0022857">
    <property type="term" value="F:transmembrane transporter activity"/>
    <property type="evidence" value="ECO:0007669"/>
    <property type="project" value="InterPro"/>
</dbReference>
<feature type="region of interest" description="Disordered" evidence="2">
    <location>
        <begin position="228"/>
        <end position="258"/>
    </location>
</feature>
<evidence type="ECO:0000256" key="2">
    <source>
        <dbReference type="SAM" id="MobiDB-lite"/>
    </source>
</evidence>
<comment type="caution">
    <text evidence="5">The sequence shown here is derived from an EMBL/GenBank/DDBJ whole genome shotgun (WGS) entry which is preliminary data.</text>
</comment>
<feature type="transmembrane region" description="Helical" evidence="3">
    <location>
        <begin position="353"/>
        <end position="377"/>
    </location>
</feature>
<dbReference type="InterPro" id="IPR036259">
    <property type="entry name" value="MFS_trans_sf"/>
</dbReference>
<name>A0A9W8XEE2_9PLEO</name>
<dbReference type="PANTHER" id="PTHR23520:SF5">
    <property type="entry name" value="TRANSPORTER, PUTATIVE (AFU_ORTHOLOGUE AFUA_3G04000)-RELATED"/>
    <property type="match status" value="1"/>
</dbReference>
<keyword evidence="3" id="KW-1133">Transmembrane helix</keyword>
<evidence type="ECO:0000259" key="4">
    <source>
        <dbReference type="PROSITE" id="PS50850"/>
    </source>
</evidence>
<keyword evidence="3" id="KW-0812">Transmembrane</keyword>
<evidence type="ECO:0000256" key="3">
    <source>
        <dbReference type="SAM" id="Phobius"/>
    </source>
</evidence>
<accession>A0A9W8XEE2</accession>
<dbReference type="InterPro" id="IPR020846">
    <property type="entry name" value="MFS_dom"/>
</dbReference>
<feature type="transmembrane region" description="Helical" evidence="3">
    <location>
        <begin position="67"/>
        <end position="90"/>
    </location>
</feature>
<feature type="domain" description="Major facilitator superfamily (MFS) profile" evidence="4">
    <location>
        <begin position="29"/>
        <end position="455"/>
    </location>
</feature>
<dbReference type="SUPFAM" id="SSF103473">
    <property type="entry name" value="MFS general substrate transporter"/>
    <property type="match status" value="1"/>
</dbReference>
<keyword evidence="6" id="KW-1185">Reference proteome</keyword>
<feature type="compositionally biased region" description="Acidic residues" evidence="2">
    <location>
        <begin position="485"/>
        <end position="495"/>
    </location>
</feature>
<dbReference type="Pfam" id="PF07690">
    <property type="entry name" value="MFS_1"/>
    <property type="match status" value="2"/>
</dbReference>
<proteinExistence type="predicted"/>
<dbReference type="GO" id="GO:0000329">
    <property type="term" value="C:fungal-type vacuole membrane"/>
    <property type="evidence" value="ECO:0007669"/>
    <property type="project" value="TreeGrafter"/>
</dbReference>
<dbReference type="PROSITE" id="PS50850">
    <property type="entry name" value="MFS"/>
    <property type="match status" value="1"/>
</dbReference>
<dbReference type="Gene3D" id="1.20.1250.20">
    <property type="entry name" value="MFS general substrate transporter like domains"/>
    <property type="match status" value="1"/>
</dbReference>
<feature type="transmembrane region" description="Helical" evidence="3">
    <location>
        <begin position="313"/>
        <end position="333"/>
    </location>
</feature>
<feature type="compositionally biased region" description="Basic and acidic residues" evidence="2">
    <location>
        <begin position="228"/>
        <end position="245"/>
    </location>
</feature>
<dbReference type="OrthoDB" id="10027823at2759"/>
<dbReference type="Proteomes" id="UP001140513">
    <property type="component" value="Unassembled WGS sequence"/>
</dbReference>
<evidence type="ECO:0000256" key="1">
    <source>
        <dbReference type="ARBA" id="ARBA00004141"/>
    </source>
</evidence>
<comment type="subcellular location">
    <subcellularLocation>
        <location evidence="1">Membrane</location>
        <topology evidence="1">Multi-pass membrane protein</topology>
    </subcellularLocation>
</comment>
<reference evidence="5" key="1">
    <citation type="submission" date="2022-10" db="EMBL/GenBank/DDBJ databases">
        <title>Tapping the CABI collections for fungal endophytes: first genome assemblies for Collariella, Neodidymelliopsis, Ascochyta clinopodiicola, Didymella pomorum, Didymosphaeria variabile, Neocosmospora piperis and Neocucurbitaria cava.</title>
        <authorList>
            <person name="Hill R."/>
        </authorList>
    </citation>
    <scope>NUCLEOTIDE SEQUENCE</scope>
    <source>
        <strain evidence="5">IMI 356815</strain>
    </source>
</reference>
<evidence type="ECO:0000313" key="5">
    <source>
        <dbReference type="EMBL" id="KAJ4348094.1"/>
    </source>
</evidence>
<feature type="transmembrane region" description="Helical" evidence="3">
    <location>
        <begin position="30"/>
        <end position="55"/>
    </location>
</feature>
<feature type="transmembrane region" description="Helical" evidence="3">
    <location>
        <begin position="276"/>
        <end position="301"/>
    </location>
</feature>
<gene>
    <name evidence="5" type="ORF">N0V89_009466</name>
</gene>
<dbReference type="InterPro" id="IPR011701">
    <property type="entry name" value="MFS"/>
</dbReference>
<feature type="transmembrane region" description="Helical" evidence="3">
    <location>
        <begin position="159"/>
        <end position="180"/>
    </location>
</feature>
<feature type="region of interest" description="Disordered" evidence="2">
    <location>
        <begin position="460"/>
        <end position="526"/>
    </location>
</feature>
<organism evidence="5 6">
    <name type="scientific">Didymosphaeria variabile</name>
    <dbReference type="NCBI Taxonomy" id="1932322"/>
    <lineage>
        <taxon>Eukaryota</taxon>
        <taxon>Fungi</taxon>
        <taxon>Dikarya</taxon>
        <taxon>Ascomycota</taxon>
        <taxon>Pezizomycotina</taxon>
        <taxon>Dothideomycetes</taxon>
        <taxon>Pleosporomycetidae</taxon>
        <taxon>Pleosporales</taxon>
        <taxon>Massarineae</taxon>
        <taxon>Didymosphaeriaceae</taxon>
        <taxon>Didymosphaeria</taxon>
    </lineage>
</organism>
<dbReference type="RefSeq" id="XP_056067482.1">
    <property type="nucleotide sequence ID" value="XM_056218217.1"/>
</dbReference>
<feature type="transmembrane region" description="Helical" evidence="3">
    <location>
        <begin position="97"/>
        <end position="128"/>
    </location>
</feature>
<evidence type="ECO:0000313" key="6">
    <source>
        <dbReference type="Proteomes" id="UP001140513"/>
    </source>
</evidence>
<sequence length="526" mass="56394">MSVGNRISSALRWLAEELGLQTMRSAGKDVYIIILARYLRLIAYGAVALILALYFEELGFSDAQIGLFMTLTLLGDVFVSLLLTLIADALGRRRTLFLGAVSMAVSGAVFALTSNYISLLIAAIIGVISPTGNEIGPFRAIEESTLAHLVPEEKRSDVFTWYVSLAVLGTSSGLIIGGVAVDKMQALPGWTQLDAYRAMFWIYTALGCVKALMTLFLSGRCEHGADKVRRERGEREPLLDGHGGADDSSPPLSPVSKKPKWWDAFSQISKPTRWTLLKLCSVFFLDSLGSGMVPFSLINFYMERKFELEKGKLGGIMSATWFVSTIGNVFAASLARRLGLIQAMVATHLPSSIFLALLPAPPQLSFTVCLLVARAVLNSMDQAPRSALLSIVVLPQERTAVMGVVNILKTLSQSAGPSATGLLAGHGHFWVAFVAAGSLKATYDLLMLVFFAGRVHQPSETGLARGSDADAEEPQTGDGSRAPETDPDIPEDESETGVRSATSITAEPEDGAVAKSPFGPSGSNRM</sequence>
<dbReference type="GeneID" id="80912996"/>
<dbReference type="AlphaFoldDB" id="A0A9W8XEE2"/>